<evidence type="ECO:0000256" key="1">
    <source>
        <dbReference type="SAM" id="Phobius"/>
    </source>
</evidence>
<sequence>MYMLNLCKYSGIFGEPGTGVHKYRLFGLAIVDVIMTIIGGFLISWYSGWQLWIVLAVLFLSGIFLHRLFCVRTTVDKLLFP</sequence>
<reference evidence="2" key="1">
    <citation type="journal article" date="2020" name="Nature">
        <title>Giant virus diversity and host interactions through global metagenomics.</title>
        <authorList>
            <person name="Schulz F."/>
            <person name="Roux S."/>
            <person name="Paez-Espino D."/>
            <person name="Jungbluth S."/>
            <person name="Walsh D.A."/>
            <person name="Denef V.J."/>
            <person name="McMahon K.D."/>
            <person name="Konstantinidis K.T."/>
            <person name="Eloe-Fadrosh E.A."/>
            <person name="Kyrpides N.C."/>
            <person name="Woyke T."/>
        </authorList>
    </citation>
    <scope>NUCLEOTIDE SEQUENCE</scope>
    <source>
        <strain evidence="2">GVMAG-M-3300023174-124</strain>
    </source>
</reference>
<organism evidence="2">
    <name type="scientific">viral metagenome</name>
    <dbReference type="NCBI Taxonomy" id="1070528"/>
    <lineage>
        <taxon>unclassified sequences</taxon>
        <taxon>metagenomes</taxon>
        <taxon>organismal metagenomes</taxon>
    </lineage>
</organism>
<name>A0A6C0D550_9ZZZZ</name>
<keyword evidence="1" id="KW-0812">Transmembrane</keyword>
<dbReference type="EMBL" id="MN739539">
    <property type="protein sequence ID" value="QHT11948.1"/>
    <property type="molecule type" value="Genomic_DNA"/>
</dbReference>
<proteinExistence type="predicted"/>
<feature type="transmembrane region" description="Helical" evidence="1">
    <location>
        <begin position="25"/>
        <end position="43"/>
    </location>
</feature>
<feature type="transmembrane region" description="Helical" evidence="1">
    <location>
        <begin position="49"/>
        <end position="69"/>
    </location>
</feature>
<evidence type="ECO:0000313" key="2">
    <source>
        <dbReference type="EMBL" id="QHT11948.1"/>
    </source>
</evidence>
<keyword evidence="1" id="KW-1133">Transmembrane helix</keyword>
<dbReference type="AlphaFoldDB" id="A0A6C0D550"/>
<accession>A0A6C0D550</accession>
<keyword evidence="1" id="KW-0472">Membrane</keyword>
<protein>
    <submittedName>
        <fullName evidence="2">Uncharacterized protein</fullName>
    </submittedName>
</protein>